<sequence>MRVEQLYHIVAIAQTGSISLAAERSYISQPALSSSVSKLEMELGITLFKRTNQGVYPTEIGEAVIKKAMEAIGLLEDIRSIAEESTHTLTGSIHLAVEPFISNSIMVNTLTTFKNRHPNVNVLMKVGESNNNLRDIAAGKADFGVLMKTCEHPEEKDLCIKELFGDQLVLMVSRESSLAARSSVTLAEAMAQPLVLYNTEFATDCGVSELLRKYGTFHAAYRLDSFPMLEKVISLNECSAFVPKFMSEYFVNRESIVPLDISDTRLDISIVLAWSKRHHLSLIEKEMMGTIQSFCSMFHFPVKGAELK</sequence>
<dbReference type="InterPro" id="IPR050950">
    <property type="entry name" value="HTH-type_LysR_regulators"/>
</dbReference>
<dbReference type="SUPFAM" id="SSF46785">
    <property type="entry name" value="Winged helix' DNA-binding domain"/>
    <property type="match status" value="1"/>
</dbReference>
<evidence type="ECO:0000256" key="1">
    <source>
        <dbReference type="ARBA" id="ARBA00009437"/>
    </source>
</evidence>
<evidence type="ECO:0000313" key="6">
    <source>
        <dbReference type="EMBL" id="AKG35883.1"/>
    </source>
</evidence>
<evidence type="ECO:0000256" key="3">
    <source>
        <dbReference type="ARBA" id="ARBA00023125"/>
    </source>
</evidence>
<protein>
    <submittedName>
        <fullName evidence="6">Transcriptional regulator</fullName>
    </submittedName>
</protein>
<name>A0A0F7FB44_PAEDU</name>
<evidence type="ECO:0000256" key="2">
    <source>
        <dbReference type="ARBA" id="ARBA00023015"/>
    </source>
</evidence>
<comment type="similarity">
    <text evidence="1">Belongs to the LysR transcriptional regulatory family.</text>
</comment>
<keyword evidence="3" id="KW-0238">DNA-binding</keyword>
<dbReference type="AlphaFoldDB" id="A0A0F7FB44"/>
<dbReference type="InterPro" id="IPR036388">
    <property type="entry name" value="WH-like_DNA-bd_sf"/>
</dbReference>
<dbReference type="HOGENOM" id="CLU_039613_6_2_9"/>
<reference evidence="6 7" key="1">
    <citation type="submission" date="2015-03" db="EMBL/GenBank/DDBJ databases">
        <authorList>
            <person name="Abdul Halim M."/>
        </authorList>
    </citation>
    <scope>NUCLEOTIDE SEQUENCE [LARGE SCALE GENOMIC DNA]</scope>
    <source>
        <strain evidence="6 7">ATCC 35681</strain>
    </source>
</reference>
<dbReference type="PATRIC" id="fig|1333534.5.peg.3529"/>
<dbReference type="InterPro" id="IPR000847">
    <property type="entry name" value="LysR_HTH_N"/>
</dbReference>
<dbReference type="EMBL" id="CP011114">
    <property type="protein sequence ID" value="AKG35883.1"/>
    <property type="molecule type" value="Genomic_DNA"/>
</dbReference>
<evidence type="ECO:0000313" key="7">
    <source>
        <dbReference type="Proteomes" id="UP000034189"/>
    </source>
</evidence>
<organism evidence="6 7">
    <name type="scientific">Paenibacillus durus ATCC 35681</name>
    <dbReference type="NCBI Taxonomy" id="1333534"/>
    <lineage>
        <taxon>Bacteria</taxon>
        <taxon>Bacillati</taxon>
        <taxon>Bacillota</taxon>
        <taxon>Bacilli</taxon>
        <taxon>Bacillales</taxon>
        <taxon>Paenibacillaceae</taxon>
        <taxon>Paenibacillus</taxon>
    </lineage>
</organism>
<dbReference type="Gene3D" id="3.40.190.290">
    <property type="match status" value="1"/>
</dbReference>
<evidence type="ECO:0000256" key="4">
    <source>
        <dbReference type="ARBA" id="ARBA00023163"/>
    </source>
</evidence>
<dbReference type="CDD" id="cd05466">
    <property type="entry name" value="PBP2_LTTR_substrate"/>
    <property type="match status" value="1"/>
</dbReference>
<evidence type="ECO:0000259" key="5">
    <source>
        <dbReference type="PROSITE" id="PS50931"/>
    </source>
</evidence>
<dbReference type="OrthoDB" id="9803735at2"/>
<dbReference type="PRINTS" id="PR00039">
    <property type="entry name" value="HTHLYSR"/>
</dbReference>
<feature type="domain" description="HTH lysR-type" evidence="5">
    <location>
        <begin position="1"/>
        <end position="58"/>
    </location>
</feature>
<dbReference type="InterPro" id="IPR036390">
    <property type="entry name" value="WH_DNA-bd_sf"/>
</dbReference>
<dbReference type="GO" id="GO:0003700">
    <property type="term" value="F:DNA-binding transcription factor activity"/>
    <property type="evidence" value="ECO:0007669"/>
    <property type="project" value="InterPro"/>
</dbReference>
<dbReference type="Proteomes" id="UP000034189">
    <property type="component" value="Chromosome"/>
</dbReference>
<keyword evidence="2" id="KW-0805">Transcription regulation</keyword>
<dbReference type="Pfam" id="PF03466">
    <property type="entry name" value="LysR_substrate"/>
    <property type="match status" value="1"/>
</dbReference>
<dbReference type="GO" id="GO:0005829">
    <property type="term" value="C:cytosol"/>
    <property type="evidence" value="ECO:0007669"/>
    <property type="project" value="TreeGrafter"/>
</dbReference>
<dbReference type="InterPro" id="IPR005119">
    <property type="entry name" value="LysR_subst-bd"/>
</dbReference>
<accession>A0A0F7FB44</accession>
<dbReference type="Pfam" id="PF00126">
    <property type="entry name" value="HTH_1"/>
    <property type="match status" value="1"/>
</dbReference>
<dbReference type="Gene3D" id="1.10.10.10">
    <property type="entry name" value="Winged helix-like DNA-binding domain superfamily/Winged helix DNA-binding domain"/>
    <property type="match status" value="1"/>
</dbReference>
<dbReference type="FunFam" id="1.10.10.10:FF:000001">
    <property type="entry name" value="LysR family transcriptional regulator"/>
    <property type="match status" value="1"/>
</dbReference>
<dbReference type="SUPFAM" id="SSF53850">
    <property type="entry name" value="Periplasmic binding protein-like II"/>
    <property type="match status" value="1"/>
</dbReference>
<dbReference type="GO" id="GO:0003677">
    <property type="term" value="F:DNA binding"/>
    <property type="evidence" value="ECO:0007669"/>
    <property type="project" value="UniProtKB-KW"/>
</dbReference>
<dbReference type="PANTHER" id="PTHR30419">
    <property type="entry name" value="HTH-TYPE TRANSCRIPTIONAL REGULATOR YBHD"/>
    <property type="match status" value="1"/>
</dbReference>
<proteinExistence type="inferred from homology"/>
<dbReference type="RefSeq" id="WP_025700818.1">
    <property type="nucleotide sequence ID" value="NZ_ASQQ01000821.1"/>
</dbReference>
<gene>
    <name evidence="6" type="ORF">VK70_16020</name>
</gene>
<dbReference type="PROSITE" id="PS50931">
    <property type="entry name" value="HTH_LYSR"/>
    <property type="match status" value="1"/>
</dbReference>
<keyword evidence="4" id="KW-0804">Transcription</keyword>
<reference evidence="6 7" key="2">
    <citation type="journal article" date="2016" name="Genome Announc.">
        <title>Genome Sequence of a Gram-Positive Diazotroph, Paenibacillus durus Type Strain ATCC 35681.</title>
        <authorList>
            <person name="Halim M.A."/>
            <person name="Rahman A.Y."/>
            <person name="Sim K.S."/>
            <person name="Yam H.C."/>
            <person name="Rahim A.A."/>
            <person name="Ghazali A.H."/>
            <person name="Najimudin N."/>
        </authorList>
    </citation>
    <scope>NUCLEOTIDE SEQUENCE [LARGE SCALE GENOMIC DNA]</scope>
    <source>
        <strain evidence="6 7">ATCC 35681</strain>
    </source>
</reference>